<dbReference type="EMBL" id="JALBUF010000006">
    <property type="protein sequence ID" value="MCI0183692.1"/>
    <property type="molecule type" value="Genomic_DNA"/>
</dbReference>
<protein>
    <recommendedName>
        <fullName evidence="4">DUF3311 domain-containing protein</fullName>
    </recommendedName>
</protein>
<keyword evidence="1" id="KW-0812">Transmembrane</keyword>
<keyword evidence="1" id="KW-0472">Membrane</keyword>
<name>A0A9X1V9R0_9BACL</name>
<keyword evidence="3" id="KW-1185">Reference proteome</keyword>
<dbReference type="InterPro" id="IPR021741">
    <property type="entry name" value="DUF3311"/>
</dbReference>
<keyword evidence="1" id="KW-1133">Transmembrane helix</keyword>
<dbReference type="Proteomes" id="UP001139263">
    <property type="component" value="Unassembled WGS sequence"/>
</dbReference>
<evidence type="ECO:0008006" key="4">
    <source>
        <dbReference type="Google" id="ProtNLM"/>
    </source>
</evidence>
<proteinExistence type="predicted"/>
<reference evidence="2" key="1">
    <citation type="submission" date="2022-03" db="EMBL/GenBank/DDBJ databases">
        <title>Draft Genome Sequence of Firmicute Strain S0AB, a Heterotrophic Iron/Sulfur-Oxidizing Extreme Acidophile.</title>
        <authorList>
            <person name="Vergara E."/>
            <person name="Pakostova E."/>
            <person name="Johnson D.B."/>
            <person name="Holmes D.S."/>
        </authorList>
    </citation>
    <scope>NUCLEOTIDE SEQUENCE</scope>
    <source>
        <strain evidence="2">S0AB</strain>
    </source>
</reference>
<evidence type="ECO:0000256" key="1">
    <source>
        <dbReference type="SAM" id="Phobius"/>
    </source>
</evidence>
<dbReference type="Pfam" id="PF11755">
    <property type="entry name" value="DUF3311"/>
    <property type="match status" value="1"/>
</dbReference>
<evidence type="ECO:0000313" key="3">
    <source>
        <dbReference type="Proteomes" id="UP001139263"/>
    </source>
</evidence>
<feature type="transmembrane region" description="Helical" evidence="1">
    <location>
        <begin position="42"/>
        <end position="64"/>
    </location>
</feature>
<organism evidence="2 3">
    <name type="scientific">Sulfoacidibacillus ferrooxidans</name>
    <dbReference type="NCBI Taxonomy" id="2005001"/>
    <lineage>
        <taxon>Bacteria</taxon>
        <taxon>Bacillati</taxon>
        <taxon>Bacillota</taxon>
        <taxon>Bacilli</taxon>
        <taxon>Bacillales</taxon>
        <taxon>Alicyclobacillaceae</taxon>
        <taxon>Sulfoacidibacillus</taxon>
    </lineage>
</organism>
<evidence type="ECO:0000313" key="2">
    <source>
        <dbReference type="EMBL" id="MCI0183692.1"/>
    </source>
</evidence>
<sequence length="66" mass="8198">MDQSSKKKGKRGWLWLLLLPYIFTLFPQFYSTYQPTLWGFPFFYWYQFLWVIISALLTWIVYVMTK</sequence>
<gene>
    <name evidence="2" type="ORF">MM817_01983</name>
</gene>
<accession>A0A9X1V9R0</accession>
<dbReference type="RefSeq" id="WP_241714297.1">
    <property type="nucleotide sequence ID" value="NZ_JALBUF010000006.1"/>
</dbReference>
<comment type="caution">
    <text evidence="2">The sequence shown here is derived from an EMBL/GenBank/DDBJ whole genome shotgun (WGS) entry which is preliminary data.</text>
</comment>
<dbReference type="AlphaFoldDB" id="A0A9X1V9R0"/>
<feature type="transmembrane region" description="Helical" evidence="1">
    <location>
        <begin position="12"/>
        <end position="30"/>
    </location>
</feature>